<dbReference type="Pfam" id="PF13180">
    <property type="entry name" value="PDZ_2"/>
    <property type="match status" value="1"/>
</dbReference>
<dbReference type="PANTHER" id="PTHR32060:SF30">
    <property type="entry name" value="CARBOXY-TERMINAL PROCESSING PROTEASE CTPA"/>
    <property type="match status" value="1"/>
</dbReference>
<keyword evidence="8" id="KW-1185">Reference proteome</keyword>
<dbReference type="SUPFAM" id="SSF50156">
    <property type="entry name" value="PDZ domain-like"/>
    <property type="match status" value="1"/>
</dbReference>
<evidence type="ECO:0000256" key="2">
    <source>
        <dbReference type="ARBA" id="ARBA00022670"/>
    </source>
</evidence>
<keyword evidence="4 5" id="KW-0720">Serine protease</keyword>
<dbReference type="OrthoDB" id="9812068at2"/>
<dbReference type="EC" id="3.4.21.-" evidence="7"/>
<dbReference type="Proteomes" id="UP000255233">
    <property type="component" value="Unassembled WGS sequence"/>
</dbReference>
<dbReference type="Gene3D" id="3.30.750.44">
    <property type="match status" value="1"/>
</dbReference>
<evidence type="ECO:0000256" key="4">
    <source>
        <dbReference type="ARBA" id="ARBA00022825"/>
    </source>
</evidence>
<feature type="domain" description="PDZ" evidence="6">
    <location>
        <begin position="99"/>
        <end position="152"/>
    </location>
</feature>
<evidence type="ECO:0000313" key="8">
    <source>
        <dbReference type="Proteomes" id="UP000255233"/>
    </source>
</evidence>
<comment type="similarity">
    <text evidence="1 5">Belongs to the peptidase S41A family.</text>
</comment>
<accession>A0A379MR09</accession>
<dbReference type="InterPro" id="IPR004447">
    <property type="entry name" value="Peptidase_S41A"/>
</dbReference>
<dbReference type="Gene3D" id="3.90.226.10">
    <property type="entry name" value="2-enoyl-CoA Hydratase, Chain A, domain 1"/>
    <property type="match status" value="1"/>
</dbReference>
<evidence type="ECO:0000259" key="6">
    <source>
        <dbReference type="PROSITE" id="PS50106"/>
    </source>
</evidence>
<gene>
    <name evidence="7" type="ORF">NCTC11190_01120</name>
</gene>
<reference evidence="7 8" key="1">
    <citation type="submission" date="2018-06" db="EMBL/GenBank/DDBJ databases">
        <authorList>
            <consortium name="Pathogen Informatics"/>
            <person name="Doyle S."/>
        </authorList>
    </citation>
    <scope>NUCLEOTIDE SEQUENCE [LARGE SCALE GENOMIC DNA]</scope>
    <source>
        <strain evidence="7 8">NCTC11190</strain>
    </source>
</reference>
<keyword evidence="3 5" id="KW-0378">Hydrolase</keyword>
<evidence type="ECO:0000256" key="5">
    <source>
        <dbReference type="RuleBase" id="RU004404"/>
    </source>
</evidence>
<dbReference type="GO" id="GO:0004175">
    <property type="term" value="F:endopeptidase activity"/>
    <property type="evidence" value="ECO:0007669"/>
    <property type="project" value="TreeGrafter"/>
</dbReference>
<evidence type="ECO:0000256" key="3">
    <source>
        <dbReference type="ARBA" id="ARBA00022801"/>
    </source>
</evidence>
<dbReference type="CDD" id="cd06782">
    <property type="entry name" value="cpPDZ_CPP-like"/>
    <property type="match status" value="1"/>
</dbReference>
<dbReference type="SUPFAM" id="SSF52096">
    <property type="entry name" value="ClpP/crotonase"/>
    <property type="match status" value="1"/>
</dbReference>
<dbReference type="AlphaFoldDB" id="A0A379MR09"/>
<dbReference type="GO" id="GO:0030288">
    <property type="term" value="C:outer membrane-bounded periplasmic space"/>
    <property type="evidence" value="ECO:0007669"/>
    <property type="project" value="TreeGrafter"/>
</dbReference>
<dbReference type="SMART" id="SM00245">
    <property type="entry name" value="TSPc"/>
    <property type="match status" value="1"/>
</dbReference>
<dbReference type="GO" id="GO:0006508">
    <property type="term" value="P:proteolysis"/>
    <property type="evidence" value="ECO:0007669"/>
    <property type="project" value="UniProtKB-KW"/>
</dbReference>
<dbReference type="Gene3D" id="2.30.42.10">
    <property type="match status" value="1"/>
</dbReference>
<dbReference type="Pfam" id="PF03572">
    <property type="entry name" value="Peptidase_S41"/>
    <property type="match status" value="1"/>
</dbReference>
<dbReference type="InterPro" id="IPR001478">
    <property type="entry name" value="PDZ"/>
</dbReference>
<name>A0A379MR09_9BACT</name>
<dbReference type="PANTHER" id="PTHR32060">
    <property type="entry name" value="TAIL-SPECIFIC PROTEASE"/>
    <property type="match status" value="1"/>
</dbReference>
<dbReference type="InterPro" id="IPR005151">
    <property type="entry name" value="Tail-specific_protease"/>
</dbReference>
<dbReference type="CDD" id="cd07560">
    <property type="entry name" value="Peptidase_S41_CPP"/>
    <property type="match status" value="1"/>
</dbReference>
<dbReference type="EMBL" id="UGVL01000001">
    <property type="protein sequence ID" value="SUE33906.1"/>
    <property type="molecule type" value="Genomic_DNA"/>
</dbReference>
<keyword evidence="2 5" id="KW-0645">Protease</keyword>
<dbReference type="InterPro" id="IPR029045">
    <property type="entry name" value="ClpP/crotonase-like_dom_sf"/>
</dbReference>
<protein>
    <submittedName>
        <fullName evidence="7">Probable CtpA-like serine protease</fullName>
        <ecNumber evidence="7">3.4.21.-</ecNumber>
    </submittedName>
</protein>
<dbReference type="SMART" id="SM00228">
    <property type="entry name" value="PDZ"/>
    <property type="match status" value="1"/>
</dbReference>
<organism evidence="7 8">
    <name type="scientific">Rikenella microfusus</name>
    <dbReference type="NCBI Taxonomy" id="28139"/>
    <lineage>
        <taxon>Bacteria</taxon>
        <taxon>Pseudomonadati</taxon>
        <taxon>Bacteroidota</taxon>
        <taxon>Bacteroidia</taxon>
        <taxon>Bacteroidales</taxon>
        <taxon>Rikenellaceae</taxon>
        <taxon>Rikenella</taxon>
    </lineage>
</organism>
<sequence>MGNYKTNIRITLFLVTSLLIGTALGVMLERAALRDAYTEARQGDKLTWALSQIEERYVDPIDRDSLAELAVPVLLQELDPHSVYIPASEFAATNEPLTGTFDGIGVMFNMLTDTVQITNVISGGPSAAAGIVAGDRIITVDDSTIAGVKMDQDKVVGMLRGKRGSTVKLGILRSPATDLLPVTVTRGAIPIKSLEAAFIVPGNPEVGYVKFGRFAATTYSEVLAALMQLREQGARKVILDLRGNGGGYLDQAIYIANEFLPKGRKIVYTEGYASPRADQDADGRGQFQDIGLAVVIDENSASASEIVAGAIQDNDRGVIVGRRSFGKGLVQEQIGYPLDGSAMRLTVARYYTPVGRSIQKPYTPGDGEDYNGELIRRFDHDEMFNIDSIRLADSLKFVTPGGKIVYGGGGIMPDVFVPIDTTGVTPYFSKLFQKNLIFRYAQRTTDRYRKQVNAIRSLDELDRFFADKNLFYDFVAFADREGVHPTETEMTLSRPLITAQIKGYIGRNTSLDETAFYYYIFPQDSTLVRTVRALGDSSPAPRQ</sequence>
<dbReference type="InterPro" id="IPR036034">
    <property type="entry name" value="PDZ_sf"/>
</dbReference>
<dbReference type="GO" id="GO:0007165">
    <property type="term" value="P:signal transduction"/>
    <property type="evidence" value="ECO:0007669"/>
    <property type="project" value="TreeGrafter"/>
</dbReference>
<dbReference type="PROSITE" id="PS50106">
    <property type="entry name" value="PDZ"/>
    <property type="match status" value="1"/>
</dbReference>
<dbReference type="NCBIfam" id="TIGR00225">
    <property type="entry name" value="prc"/>
    <property type="match status" value="1"/>
</dbReference>
<dbReference type="STRING" id="880526.GCA_000427365_00327"/>
<evidence type="ECO:0000313" key="7">
    <source>
        <dbReference type="EMBL" id="SUE33906.1"/>
    </source>
</evidence>
<evidence type="ECO:0000256" key="1">
    <source>
        <dbReference type="ARBA" id="ARBA00009179"/>
    </source>
</evidence>
<proteinExistence type="inferred from homology"/>
<dbReference type="GO" id="GO:0008236">
    <property type="term" value="F:serine-type peptidase activity"/>
    <property type="evidence" value="ECO:0007669"/>
    <property type="project" value="UniProtKB-KW"/>
</dbReference>
<dbReference type="RefSeq" id="WP_051214224.1">
    <property type="nucleotide sequence ID" value="NZ_CANTWR010000024.1"/>
</dbReference>